<keyword evidence="2" id="KW-1185">Reference proteome</keyword>
<reference evidence="1" key="1">
    <citation type="journal article" date="2022" name="bioRxiv">
        <title>Sequencing and chromosome-scale assembly of the giantPleurodeles waltlgenome.</title>
        <authorList>
            <person name="Brown T."/>
            <person name="Elewa A."/>
            <person name="Iarovenko S."/>
            <person name="Subramanian E."/>
            <person name="Araus A.J."/>
            <person name="Petzold A."/>
            <person name="Susuki M."/>
            <person name="Suzuki K.-i.T."/>
            <person name="Hayashi T."/>
            <person name="Toyoda A."/>
            <person name="Oliveira C."/>
            <person name="Osipova E."/>
            <person name="Leigh N.D."/>
            <person name="Simon A."/>
            <person name="Yun M.H."/>
        </authorList>
    </citation>
    <scope>NUCLEOTIDE SEQUENCE</scope>
    <source>
        <strain evidence="1">20211129_DDA</strain>
        <tissue evidence="1">Liver</tissue>
    </source>
</reference>
<dbReference type="AlphaFoldDB" id="A0AAV7LQ74"/>
<dbReference type="SUPFAM" id="SSF56672">
    <property type="entry name" value="DNA/RNA polymerases"/>
    <property type="match status" value="1"/>
</dbReference>
<evidence type="ECO:0000313" key="2">
    <source>
        <dbReference type="Proteomes" id="UP001066276"/>
    </source>
</evidence>
<dbReference type="Proteomes" id="UP001066276">
    <property type="component" value="Chromosome 11"/>
</dbReference>
<evidence type="ECO:0000313" key="1">
    <source>
        <dbReference type="EMBL" id="KAJ1093721.1"/>
    </source>
</evidence>
<sequence length="164" mass="18489">MTIAPHKIILKDGAILPRLRQYKIPPQAERDLISIIEDLIKAGCLRRPQLPHRVTPLRGSDFSASLIRQFTDPEKHIHCSPHGFTQLLQSAQSLCFSNSQVYKPGEAHCRGRMILPLLKTGYLRHNFDLDSRHTASLRSSSQHSHSAALILRFITLEKRTVGVG</sequence>
<proteinExistence type="predicted"/>
<dbReference type="EMBL" id="JANPWB010000015">
    <property type="protein sequence ID" value="KAJ1093721.1"/>
    <property type="molecule type" value="Genomic_DNA"/>
</dbReference>
<accession>A0AAV7LQ74</accession>
<gene>
    <name evidence="1" type="ORF">NDU88_006813</name>
</gene>
<name>A0AAV7LQ74_PLEWA</name>
<organism evidence="1 2">
    <name type="scientific">Pleurodeles waltl</name>
    <name type="common">Iberian ribbed newt</name>
    <dbReference type="NCBI Taxonomy" id="8319"/>
    <lineage>
        <taxon>Eukaryota</taxon>
        <taxon>Metazoa</taxon>
        <taxon>Chordata</taxon>
        <taxon>Craniata</taxon>
        <taxon>Vertebrata</taxon>
        <taxon>Euteleostomi</taxon>
        <taxon>Amphibia</taxon>
        <taxon>Batrachia</taxon>
        <taxon>Caudata</taxon>
        <taxon>Salamandroidea</taxon>
        <taxon>Salamandridae</taxon>
        <taxon>Pleurodelinae</taxon>
        <taxon>Pleurodeles</taxon>
    </lineage>
</organism>
<comment type="caution">
    <text evidence="1">The sequence shown here is derived from an EMBL/GenBank/DDBJ whole genome shotgun (WGS) entry which is preliminary data.</text>
</comment>
<protein>
    <submittedName>
        <fullName evidence="1">Uncharacterized protein</fullName>
    </submittedName>
</protein>
<dbReference type="InterPro" id="IPR043502">
    <property type="entry name" value="DNA/RNA_pol_sf"/>
</dbReference>